<evidence type="ECO:0000313" key="3">
    <source>
        <dbReference type="Proteomes" id="UP000005856"/>
    </source>
</evidence>
<dbReference type="SUPFAM" id="SSF52788">
    <property type="entry name" value="Phosphotyrosine protein phosphatases I"/>
    <property type="match status" value="1"/>
</dbReference>
<accession>A6EWX4</accession>
<reference evidence="2 3" key="1">
    <citation type="submission" date="2007-06" db="EMBL/GenBank/DDBJ databases">
        <authorList>
            <person name="Green D."/>
            <person name="Ferriera S."/>
            <person name="Johnson J."/>
            <person name="Kravitz S."/>
            <person name="Beeson K."/>
            <person name="Sutton G."/>
            <person name="Rogers Y.-H."/>
            <person name="Friedman R."/>
            <person name="Frazier M."/>
            <person name="Venter J.C."/>
        </authorList>
    </citation>
    <scope>NUCLEOTIDE SEQUENCE [LARGE SCALE GENOMIC DNA]</scope>
    <source>
        <strain evidence="2 3">DG893</strain>
    </source>
</reference>
<sequence length="105" mass="11826">MNCGDGFPADPRAREFAANQGLSLDDHKTVNVKDFRFRNDDLIVVMEPAQITEFQQKIGEDYTLALAGTYCGKPVPYIHDPFNCSDEFFSYCEESVMESVRGMCA</sequence>
<dbReference type="STRING" id="443152.MDG893_06124"/>
<gene>
    <name evidence="2" type="ORF">MDG893_06124</name>
</gene>
<protein>
    <submittedName>
        <fullName evidence="2">Protein-tyrosine-phosphatase</fullName>
    </submittedName>
</protein>
<proteinExistence type="predicted"/>
<dbReference type="Pfam" id="PF01451">
    <property type="entry name" value="LMWPc"/>
    <property type="match status" value="1"/>
</dbReference>
<evidence type="ECO:0000313" key="2">
    <source>
        <dbReference type="EMBL" id="EDM48988.1"/>
    </source>
</evidence>
<organism evidence="2 3">
    <name type="scientific">Marinobacter algicola DG893</name>
    <dbReference type="NCBI Taxonomy" id="443152"/>
    <lineage>
        <taxon>Bacteria</taxon>
        <taxon>Pseudomonadati</taxon>
        <taxon>Pseudomonadota</taxon>
        <taxon>Gammaproteobacteria</taxon>
        <taxon>Pseudomonadales</taxon>
        <taxon>Marinobacteraceae</taxon>
        <taxon>Marinobacter</taxon>
    </lineage>
</organism>
<dbReference type="InterPro" id="IPR023485">
    <property type="entry name" value="Ptyr_pPase"/>
</dbReference>
<comment type="caution">
    <text evidence="2">The sequence shown here is derived from an EMBL/GenBank/DDBJ whole genome shotgun (WGS) entry which is preliminary data.</text>
</comment>
<keyword evidence="3" id="KW-1185">Reference proteome</keyword>
<feature type="domain" description="Phosphotyrosine protein phosphatase I" evidence="1">
    <location>
        <begin position="8"/>
        <end position="102"/>
    </location>
</feature>
<dbReference type="Proteomes" id="UP000005856">
    <property type="component" value="Unassembled WGS sequence"/>
</dbReference>
<dbReference type="Gene3D" id="3.40.50.2300">
    <property type="match status" value="1"/>
</dbReference>
<dbReference type="InterPro" id="IPR036196">
    <property type="entry name" value="Ptyr_pPase_sf"/>
</dbReference>
<dbReference type="EMBL" id="ABCP01000003">
    <property type="protein sequence ID" value="EDM48988.1"/>
    <property type="molecule type" value="Genomic_DNA"/>
</dbReference>
<name>A6EWX4_9GAMM</name>
<dbReference type="AlphaFoldDB" id="A6EWX4"/>
<evidence type="ECO:0000259" key="1">
    <source>
        <dbReference type="Pfam" id="PF01451"/>
    </source>
</evidence>